<dbReference type="PANTHER" id="PTHR46858:SF5">
    <property type="entry name" value="E3 UBIQUITIN-PROTEIN LIGASE APD1-RELATED"/>
    <property type="match status" value="1"/>
</dbReference>
<evidence type="ECO:0000259" key="5">
    <source>
        <dbReference type="PROSITE" id="PS51925"/>
    </source>
</evidence>
<feature type="compositionally biased region" description="Low complexity" evidence="4">
    <location>
        <begin position="204"/>
        <end position="235"/>
    </location>
</feature>
<sequence>MDMQNDRFEHVLEVNCNYRVLTEDIDSDDDRSYKVFYIFTISATEVLDSSKSDSEHTSSQMMLPRDDVITSSTSEPVNLSQNSSPLYSVKPSFLEILHVAGAKGYMFTEKEIFRYLKHYIWSRKLFDPEQPWIFLCHNDRLADVFKLEKFIIYDVPSLIARYGIESPEYHPKLTKRLNSEELKEMLDTNSRLTSHSSAPGQMQSTPSDITSSTSETTTTQTSSSLLEESLRASTSCSPSTSFTLTLEMNNENEVLSIEVGRISFF</sequence>
<dbReference type="EMBL" id="KQ417860">
    <property type="protein sequence ID" value="KOF90026.1"/>
    <property type="molecule type" value="Genomic_DNA"/>
</dbReference>
<keyword evidence="1" id="KW-0479">Metal-binding</keyword>
<feature type="domain" description="DM2" evidence="5">
    <location>
        <begin position="85"/>
        <end position="165"/>
    </location>
</feature>
<accession>A0A0L8HLB2</accession>
<evidence type="ECO:0000256" key="4">
    <source>
        <dbReference type="SAM" id="MobiDB-lite"/>
    </source>
</evidence>
<gene>
    <name evidence="6" type="ORF">OCBIM_22012066mg</name>
</gene>
<dbReference type="GO" id="GO:0016567">
    <property type="term" value="P:protein ubiquitination"/>
    <property type="evidence" value="ECO:0007669"/>
    <property type="project" value="TreeGrafter"/>
</dbReference>
<dbReference type="GO" id="GO:0010468">
    <property type="term" value="P:regulation of gene expression"/>
    <property type="evidence" value="ECO:0007669"/>
    <property type="project" value="TreeGrafter"/>
</dbReference>
<evidence type="ECO:0000313" key="6">
    <source>
        <dbReference type="EMBL" id="KOF90026.1"/>
    </source>
</evidence>
<name>A0A0L8HLB2_OCTBM</name>
<dbReference type="GO" id="GO:0061630">
    <property type="term" value="F:ubiquitin protein ligase activity"/>
    <property type="evidence" value="ECO:0007669"/>
    <property type="project" value="TreeGrafter"/>
</dbReference>
<dbReference type="InterPro" id="IPR003121">
    <property type="entry name" value="SWIB_MDM2_domain"/>
</dbReference>
<keyword evidence="2" id="KW-0863">Zinc-finger</keyword>
<dbReference type="CDD" id="cd10566">
    <property type="entry name" value="MDM2_like"/>
    <property type="match status" value="1"/>
</dbReference>
<dbReference type="Pfam" id="PF02201">
    <property type="entry name" value="SWIB"/>
    <property type="match status" value="1"/>
</dbReference>
<dbReference type="GO" id="GO:0008270">
    <property type="term" value="F:zinc ion binding"/>
    <property type="evidence" value="ECO:0007669"/>
    <property type="project" value="UniProtKB-KW"/>
</dbReference>
<evidence type="ECO:0000256" key="1">
    <source>
        <dbReference type="ARBA" id="ARBA00022723"/>
    </source>
</evidence>
<dbReference type="OrthoDB" id="24526at2759"/>
<evidence type="ECO:0000256" key="2">
    <source>
        <dbReference type="ARBA" id="ARBA00022771"/>
    </source>
</evidence>
<dbReference type="AlphaFoldDB" id="A0A0L8HLB2"/>
<feature type="compositionally biased region" description="Polar residues" evidence="4">
    <location>
        <begin position="188"/>
        <end position="203"/>
    </location>
</feature>
<dbReference type="InterPro" id="IPR036885">
    <property type="entry name" value="SWIB_MDM2_dom_sf"/>
</dbReference>
<evidence type="ECO:0000256" key="3">
    <source>
        <dbReference type="ARBA" id="ARBA00022833"/>
    </source>
</evidence>
<protein>
    <recommendedName>
        <fullName evidence="5">DM2 domain-containing protein</fullName>
    </recommendedName>
</protein>
<proteinExistence type="predicted"/>
<dbReference type="STRING" id="37653.A0A0L8HLB2"/>
<keyword evidence="3" id="KW-0862">Zinc</keyword>
<dbReference type="SUPFAM" id="SSF47592">
    <property type="entry name" value="SWIB/MDM2 domain"/>
    <property type="match status" value="1"/>
</dbReference>
<feature type="region of interest" description="Disordered" evidence="4">
    <location>
        <begin position="188"/>
        <end position="236"/>
    </location>
</feature>
<dbReference type="PROSITE" id="PS51925">
    <property type="entry name" value="SWIB_MDM2"/>
    <property type="match status" value="1"/>
</dbReference>
<organism evidence="6">
    <name type="scientific">Octopus bimaculoides</name>
    <name type="common">California two-spotted octopus</name>
    <dbReference type="NCBI Taxonomy" id="37653"/>
    <lineage>
        <taxon>Eukaryota</taxon>
        <taxon>Metazoa</taxon>
        <taxon>Spiralia</taxon>
        <taxon>Lophotrochozoa</taxon>
        <taxon>Mollusca</taxon>
        <taxon>Cephalopoda</taxon>
        <taxon>Coleoidea</taxon>
        <taxon>Octopodiformes</taxon>
        <taxon>Octopoda</taxon>
        <taxon>Incirrata</taxon>
        <taxon>Octopodidae</taxon>
        <taxon>Octopus</taxon>
    </lineage>
</organism>
<reference evidence="6" key="1">
    <citation type="submission" date="2015-07" db="EMBL/GenBank/DDBJ databases">
        <title>MeaNS - Measles Nucleotide Surveillance Program.</title>
        <authorList>
            <person name="Tran T."/>
            <person name="Druce J."/>
        </authorList>
    </citation>
    <scope>NUCLEOTIDE SEQUENCE</scope>
    <source>
        <strain evidence="6">UCB-OBI-ISO-001</strain>
        <tissue evidence="6">Gonad</tissue>
    </source>
</reference>
<dbReference type="GO" id="GO:0043066">
    <property type="term" value="P:negative regulation of apoptotic process"/>
    <property type="evidence" value="ECO:0007669"/>
    <property type="project" value="TreeGrafter"/>
</dbReference>
<dbReference type="Gene3D" id="1.10.245.10">
    <property type="entry name" value="SWIB/MDM2 domain"/>
    <property type="match status" value="1"/>
</dbReference>
<dbReference type="PANTHER" id="PTHR46858">
    <property type="entry name" value="OS05G0521000 PROTEIN"/>
    <property type="match status" value="1"/>
</dbReference>